<evidence type="ECO:0000259" key="3">
    <source>
        <dbReference type="Pfam" id="PF02225"/>
    </source>
</evidence>
<dbReference type="Pfam" id="PF04389">
    <property type="entry name" value="Peptidase_M28"/>
    <property type="match status" value="1"/>
</dbReference>
<dbReference type="Pfam" id="PF04253">
    <property type="entry name" value="TFR_dimer"/>
    <property type="match status" value="1"/>
</dbReference>
<comment type="caution">
    <text evidence="6">The sequence shown here is derived from an EMBL/GenBank/DDBJ whole genome shotgun (WGS) entry which is preliminary data.</text>
</comment>
<dbReference type="Pfam" id="PF02225">
    <property type="entry name" value="PA"/>
    <property type="match status" value="1"/>
</dbReference>
<evidence type="ECO:0000259" key="5">
    <source>
        <dbReference type="Pfam" id="PF04389"/>
    </source>
</evidence>
<evidence type="ECO:0000313" key="7">
    <source>
        <dbReference type="Proteomes" id="UP001595906"/>
    </source>
</evidence>
<evidence type="ECO:0000313" key="6">
    <source>
        <dbReference type="EMBL" id="MFC4231297.1"/>
    </source>
</evidence>
<accession>A0ABV8PTG2</accession>
<keyword evidence="2" id="KW-0732">Signal</keyword>
<feature type="domain" description="Transferrin receptor-like dimerisation" evidence="4">
    <location>
        <begin position="624"/>
        <end position="734"/>
    </location>
</feature>
<dbReference type="Proteomes" id="UP001595906">
    <property type="component" value="Unassembled WGS sequence"/>
</dbReference>
<gene>
    <name evidence="6" type="ORF">ACFOW1_05305</name>
</gene>
<feature type="signal peptide" evidence="2">
    <location>
        <begin position="1"/>
        <end position="19"/>
    </location>
</feature>
<evidence type="ECO:0000256" key="1">
    <source>
        <dbReference type="ARBA" id="ARBA00005634"/>
    </source>
</evidence>
<dbReference type="InterPro" id="IPR007484">
    <property type="entry name" value="Peptidase_M28"/>
</dbReference>
<evidence type="ECO:0000259" key="4">
    <source>
        <dbReference type="Pfam" id="PF04253"/>
    </source>
</evidence>
<dbReference type="SUPFAM" id="SSF53187">
    <property type="entry name" value="Zn-dependent exopeptidases"/>
    <property type="match status" value="1"/>
</dbReference>
<dbReference type="SUPFAM" id="SSF52025">
    <property type="entry name" value="PA domain"/>
    <property type="match status" value="1"/>
</dbReference>
<dbReference type="SUPFAM" id="SSF47672">
    <property type="entry name" value="Transferrin receptor-like dimerisation domain"/>
    <property type="match status" value="1"/>
</dbReference>
<dbReference type="PANTHER" id="PTHR10404">
    <property type="entry name" value="N-ACETYLATED-ALPHA-LINKED ACIDIC DIPEPTIDASE"/>
    <property type="match status" value="1"/>
</dbReference>
<dbReference type="InterPro" id="IPR039373">
    <property type="entry name" value="Peptidase_M28B"/>
</dbReference>
<dbReference type="InterPro" id="IPR046450">
    <property type="entry name" value="PA_dom_sf"/>
</dbReference>
<dbReference type="EMBL" id="JBHSDC010000003">
    <property type="protein sequence ID" value="MFC4231297.1"/>
    <property type="molecule type" value="Genomic_DNA"/>
</dbReference>
<dbReference type="Gene3D" id="1.20.930.40">
    <property type="entry name" value="Transferrin receptor-like, dimerisation domain"/>
    <property type="match status" value="1"/>
</dbReference>
<feature type="domain" description="PA" evidence="3">
    <location>
        <begin position="146"/>
        <end position="212"/>
    </location>
</feature>
<sequence length="739" mass="80925">MKRATILTTLLAVSSVGFSQTKTISGFSPKASAEELKTEQQFDAALSAKNIGATIKELSAKPHHVGSPGGKEVADIIYNKYKSWGWDTKIETYQVLFPTPKTRILEMVSPTGYKALLKEPALKEDATSGQDGQLPTYNCWSADGDVTAELVFVNYGLPSDYETLEKLGVSVKGKIAIAKYGRSWRGIKPKVAQEHGAIGCIIYSDPKDDGYTAGDVYPKGAFKNEYGVQRGSIMDMVIYPGDPLTPNIGATANAKRLDRSEATNLLKIPVLPISYHDAKPLLEALEGPVAPAEWMGGLPITYHVGPGKTKVHLKVDFDWQLRPANDVIATIKGSQFPDEWVIRGNHHDAWVNGAGDPISGQAALLEEAKAIGDLLKTGWKPKRTLVYCAWDAEEPGLLGSTEWVEDHAAELQQKVVAYINSDGNSRGFLDAGGSHALETLMDEISKDVIDPQTNVSVFERQKAEKIASATTVKAKKTLMAKQTLSLDALGSGSDYSSFLQHLGITTLDLGYGGEGPGGEYHSIYDSYDDYYRFKDPTFEYGVALSKTAGRAALRLANAEALPFDFRSLSKTINGYVTDLLEMTNNLRESTELENQLVQNRTYVLAADPKENLKAPTAKAEVPFIDFSPVQNALKALDKSTEELAKTWNKMSATDADKDKLNRALYQAEQQLLSPAGLPNRSWYKHTIYAPGFYTGYGVKTMPGIREAIEQRAWKEAQEQIVIAADAINRLSNYLTQVSK</sequence>
<proteinExistence type="inferred from homology"/>
<dbReference type="PANTHER" id="PTHR10404:SF46">
    <property type="entry name" value="VACUOLAR PROTEIN SORTING-ASSOCIATED PROTEIN 70"/>
    <property type="match status" value="1"/>
</dbReference>
<feature type="chain" id="PRO_5045888331" evidence="2">
    <location>
        <begin position="20"/>
        <end position="739"/>
    </location>
</feature>
<dbReference type="InterPro" id="IPR007365">
    <property type="entry name" value="TFR-like_dimer_dom"/>
</dbReference>
<dbReference type="Gene3D" id="3.50.30.30">
    <property type="match status" value="1"/>
</dbReference>
<reference evidence="7" key="1">
    <citation type="journal article" date="2019" name="Int. J. Syst. Evol. Microbiol.">
        <title>The Global Catalogue of Microorganisms (GCM) 10K type strain sequencing project: providing services to taxonomists for standard genome sequencing and annotation.</title>
        <authorList>
            <consortium name="The Broad Institute Genomics Platform"/>
            <consortium name="The Broad Institute Genome Sequencing Center for Infectious Disease"/>
            <person name="Wu L."/>
            <person name="Ma J."/>
        </authorList>
    </citation>
    <scope>NUCLEOTIDE SEQUENCE [LARGE SCALE GENOMIC DNA]</scope>
    <source>
        <strain evidence="7">CECT 8010</strain>
    </source>
</reference>
<protein>
    <submittedName>
        <fullName evidence="6">Transferrin receptor-like dimerization domain-containing protein</fullName>
    </submittedName>
</protein>
<evidence type="ECO:0000256" key="2">
    <source>
        <dbReference type="SAM" id="SignalP"/>
    </source>
</evidence>
<comment type="similarity">
    <text evidence="1">Belongs to the peptidase M28 family. M28B subfamily.</text>
</comment>
<dbReference type="CDD" id="cd02121">
    <property type="entry name" value="PA_GCPII_like"/>
    <property type="match status" value="1"/>
</dbReference>
<dbReference type="InterPro" id="IPR003137">
    <property type="entry name" value="PA_domain"/>
</dbReference>
<feature type="domain" description="Peptidase M28" evidence="5">
    <location>
        <begin position="327"/>
        <end position="529"/>
    </location>
</feature>
<name>A0ABV8PTG2_9BACT</name>
<dbReference type="RefSeq" id="WP_379012690.1">
    <property type="nucleotide sequence ID" value="NZ_JBHSDC010000003.1"/>
</dbReference>
<organism evidence="6 7">
    <name type="scientific">Parasediminibacterium paludis</name>
    <dbReference type="NCBI Taxonomy" id="908966"/>
    <lineage>
        <taxon>Bacteria</taxon>
        <taxon>Pseudomonadati</taxon>
        <taxon>Bacteroidota</taxon>
        <taxon>Chitinophagia</taxon>
        <taxon>Chitinophagales</taxon>
        <taxon>Chitinophagaceae</taxon>
        <taxon>Parasediminibacterium</taxon>
    </lineage>
</organism>
<dbReference type="Gene3D" id="3.40.630.10">
    <property type="entry name" value="Zn peptidases"/>
    <property type="match status" value="1"/>
</dbReference>
<keyword evidence="7" id="KW-1185">Reference proteome</keyword>
<dbReference type="InterPro" id="IPR036757">
    <property type="entry name" value="TFR-like_dimer_dom_sf"/>
</dbReference>